<protein>
    <recommendedName>
        <fullName evidence="2">Tryptophan 2,3-dioxygenase</fullName>
    </recommendedName>
</protein>
<dbReference type="AlphaFoldDB" id="A0A382SZQ4"/>
<organism evidence="1">
    <name type="scientific">marine metagenome</name>
    <dbReference type="NCBI Taxonomy" id="408172"/>
    <lineage>
        <taxon>unclassified sequences</taxon>
        <taxon>metagenomes</taxon>
        <taxon>ecological metagenomes</taxon>
    </lineage>
</organism>
<dbReference type="InterPro" id="IPR004981">
    <property type="entry name" value="Trp_2_3_dOase"/>
</dbReference>
<dbReference type="GO" id="GO:0019441">
    <property type="term" value="P:L-tryptophan catabolic process to kynurenine"/>
    <property type="evidence" value="ECO:0007669"/>
    <property type="project" value="InterPro"/>
</dbReference>
<dbReference type="GO" id="GO:0020037">
    <property type="term" value="F:heme binding"/>
    <property type="evidence" value="ECO:0007669"/>
    <property type="project" value="InterPro"/>
</dbReference>
<evidence type="ECO:0008006" key="2">
    <source>
        <dbReference type="Google" id="ProtNLM"/>
    </source>
</evidence>
<dbReference type="PANTHER" id="PTHR10138:SF0">
    <property type="entry name" value="TRYPTOPHAN 2,3-DIOXYGENASE"/>
    <property type="match status" value="1"/>
</dbReference>
<accession>A0A382SZQ4</accession>
<dbReference type="Gene3D" id="1.20.58.480">
    <property type="match status" value="2"/>
</dbReference>
<dbReference type="GO" id="GO:0046872">
    <property type="term" value="F:metal ion binding"/>
    <property type="evidence" value="ECO:0007669"/>
    <property type="project" value="InterPro"/>
</dbReference>
<dbReference type="PANTHER" id="PTHR10138">
    <property type="entry name" value="TRYPTOPHAN 2,3-DIOXYGENASE"/>
    <property type="match status" value="1"/>
</dbReference>
<gene>
    <name evidence="1" type="ORF">METZ01_LOCUS368284</name>
</gene>
<sequence length="183" mass="21750">MDYENYLNLDKILNAQTPKTTEPLEVMFIVAHQSSELWFKVLIQELKLLIEIPKWTAKDITIQLQRIVKVFEHLNSLWDIIATMTPEEYDRFRDKLGSASGMQSKQYIQVEMLLFKLMQRWDFKYKHQLSDIETIFKKWQFSHMKTVERIIGNDKGTGGTSGVPYLKQAVDRSLREDFNWKGW</sequence>
<dbReference type="GO" id="GO:0019442">
    <property type="term" value="P:L-tryptophan catabolic process to acetyl-CoA"/>
    <property type="evidence" value="ECO:0007669"/>
    <property type="project" value="TreeGrafter"/>
</dbReference>
<dbReference type="SUPFAM" id="SSF140959">
    <property type="entry name" value="Indolic compounds 2,3-dioxygenase-like"/>
    <property type="match status" value="1"/>
</dbReference>
<proteinExistence type="predicted"/>
<reference evidence="1" key="1">
    <citation type="submission" date="2018-05" db="EMBL/GenBank/DDBJ databases">
        <authorList>
            <person name="Lanie J.A."/>
            <person name="Ng W.-L."/>
            <person name="Kazmierczak K.M."/>
            <person name="Andrzejewski T.M."/>
            <person name="Davidsen T.M."/>
            <person name="Wayne K.J."/>
            <person name="Tettelin H."/>
            <person name="Glass J.I."/>
            <person name="Rusch D."/>
            <person name="Podicherti R."/>
            <person name="Tsui H.-C.T."/>
            <person name="Winkler M.E."/>
        </authorList>
    </citation>
    <scope>NUCLEOTIDE SEQUENCE</scope>
</reference>
<dbReference type="GO" id="GO:0004833">
    <property type="term" value="F:L-tryptophan 2,3-dioxygenase activity"/>
    <property type="evidence" value="ECO:0007669"/>
    <property type="project" value="InterPro"/>
</dbReference>
<name>A0A382SZQ4_9ZZZZ</name>
<dbReference type="EMBL" id="UINC01132859">
    <property type="protein sequence ID" value="SVD15430.1"/>
    <property type="molecule type" value="Genomic_DNA"/>
</dbReference>
<evidence type="ECO:0000313" key="1">
    <source>
        <dbReference type="EMBL" id="SVD15430.1"/>
    </source>
</evidence>
<dbReference type="InterPro" id="IPR037217">
    <property type="entry name" value="Trp/Indoleamine_2_3_dOase-like"/>
</dbReference>
<dbReference type="Pfam" id="PF03301">
    <property type="entry name" value="Trp_dioxygenase"/>
    <property type="match status" value="1"/>
</dbReference>